<reference evidence="3" key="1">
    <citation type="submission" date="2020-01" db="EMBL/GenBank/DDBJ databases">
        <title>Development of genomics and gene disruption for Polysphondylium violaceum indicates a role for the polyketide synthase stlB in stalk morphogenesis.</title>
        <authorList>
            <person name="Narita B."/>
            <person name="Kawabe Y."/>
            <person name="Kin K."/>
            <person name="Saito T."/>
            <person name="Gibbs R."/>
            <person name="Kuspa A."/>
            <person name="Muzny D."/>
            <person name="Queller D."/>
            <person name="Richards S."/>
            <person name="Strassman J."/>
            <person name="Sucgang R."/>
            <person name="Worley K."/>
            <person name="Schaap P."/>
        </authorList>
    </citation>
    <scope>NUCLEOTIDE SEQUENCE</scope>
    <source>
        <strain evidence="3">QSvi11</strain>
    </source>
</reference>
<dbReference type="OrthoDB" id="5545479at2759"/>
<dbReference type="Proteomes" id="UP000695562">
    <property type="component" value="Unassembled WGS sequence"/>
</dbReference>
<feature type="region of interest" description="Disordered" evidence="1">
    <location>
        <begin position="126"/>
        <end position="190"/>
    </location>
</feature>
<gene>
    <name evidence="3" type="ORF">CYY_002756</name>
</gene>
<evidence type="ECO:0000259" key="2">
    <source>
        <dbReference type="Pfam" id="PF17032"/>
    </source>
</evidence>
<name>A0A8J4PXN2_9MYCE</name>
<dbReference type="PANTHER" id="PTHR28139:SF1">
    <property type="entry name" value="UPF0768 PROTEIN YBL029C-A"/>
    <property type="match status" value="1"/>
</dbReference>
<proteinExistence type="predicted"/>
<dbReference type="EMBL" id="AJWJ01000079">
    <property type="protein sequence ID" value="KAF2075953.1"/>
    <property type="molecule type" value="Genomic_DNA"/>
</dbReference>
<feature type="compositionally biased region" description="Basic residues" evidence="1">
    <location>
        <begin position="164"/>
        <end position="190"/>
    </location>
</feature>
<feature type="compositionally biased region" description="Low complexity" evidence="1">
    <location>
        <begin position="133"/>
        <end position="155"/>
    </location>
</feature>
<accession>A0A8J4PXN2</accession>
<evidence type="ECO:0000313" key="4">
    <source>
        <dbReference type="Proteomes" id="UP000695562"/>
    </source>
</evidence>
<evidence type="ECO:0000256" key="1">
    <source>
        <dbReference type="SAM" id="MobiDB-lite"/>
    </source>
</evidence>
<dbReference type="Pfam" id="PF17032">
    <property type="entry name" value="Zn_ribbon_15"/>
    <property type="match status" value="1"/>
</dbReference>
<feature type="domain" description="Zinc-ribbon 15" evidence="2">
    <location>
        <begin position="24"/>
        <end position="69"/>
    </location>
</feature>
<sequence length="190" mass="22407">MWIPIIIPFGTTNKSKVLDNEIRTCVNCHNTGVQLVRNDAWAHLFFLPFCKVKSGQPYLHCPSCGATIPYVANAQTPKYADPNLQFQPKGPGMPIPQQQQQQQQHYPMYQDNPEYQYQQQHDMGYENPHMASQYPNDNPEYQQQPQQQQQPYYVDQPEEGKEKKKDKKKKKEKEKDSTKKHRHHFFSKEE</sequence>
<dbReference type="AlphaFoldDB" id="A0A8J4PXN2"/>
<protein>
    <recommendedName>
        <fullName evidence="2">Zinc-ribbon 15 domain-containing protein</fullName>
    </recommendedName>
</protein>
<keyword evidence="4" id="KW-1185">Reference proteome</keyword>
<organism evidence="3 4">
    <name type="scientific">Polysphondylium violaceum</name>
    <dbReference type="NCBI Taxonomy" id="133409"/>
    <lineage>
        <taxon>Eukaryota</taxon>
        <taxon>Amoebozoa</taxon>
        <taxon>Evosea</taxon>
        <taxon>Eumycetozoa</taxon>
        <taxon>Dictyostelia</taxon>
        <taxon>Dictyosteliales</taxon>
        <taxon>Dictyosteliaceae</taxon>
        <taxon>Polysphondylium</taxon>
    </lineage>
</organism>
<dbReference type="PANTHER" id="PTHR28139">
    <property type="entry name" value="UPF0768 PROTEIN YBL029C-A"/>
    <property type="match status" value="1"/>
</dbReference>
<feature type="region of interest" description="Disordered" evidence="1">
    <location>
        <begin position="81"/>
        <end position="106"/>
    </location>
</feature>
<comment type="caution">
    <text evidence="3">The sequence shown here is derived from an EMBL/GenBank/DDBJ whole genome shotgun (WGS) entry which is preliminary data.</text>
</comment>
<evidence type="ECO:0000313" key="3">
    <source>
        <dbReference type="EMBL" id="KAF2075953.1"/>
    </source>
</evidence>
<dbReference type="InterPro" id="IPR031493">
    <property type="entry name" value="Zinc_ribbon_15"/>
</dbReference>